<name>A0AAV9W1Y7_9PEZI</name>
<dbReference type="GO" id="GO:0030596">
    <property type="term" value="F:alpha-L-rhamnosidase activity"/>
    <property type="evidence" value="ECO:0007669"/>
    <property type="project" value="UniProtKB-EC"/>
</dbReference>
<dbReference type="SUPFAM" id="SSF48208">
    <property type="entry name" value="Six-hairpin glycosidases"/>
    <property type="match status" value="1"/>
</dbReference>
<evidence type="ECO:0000256" key="2">
    <source>
        <dbReference type="ARBA" id="ARBA00012652"/>
    </source>
</evidence>
<dbReference type="InterPro" id="IPR016007">
    <property type="entry name" value="Alpha_rhamnosid"/>
</dbReference>
<gene>
    <name evidence="6" type="ORF">TWF481_010457</name>
</gene>
<dbReference type="EMBL" id="JAVHJL010000007">
    <property type="protein sequence ID" value="KAK6500100.1"/>
    <property type="molecule type" value="Genomic_DNA"/>
</dbReference>
<proteinExistence type="predicted"/>
<evidence type="ECO:0000256" key="1">
    <source>
        <dbReference type="ARBA" id="ARBA00001445"/>
    </source>
</evidence>
<dbReference type="Pfam" id="PF08531">
    <property type="entry name" value="Bac_rhamnosid_N"/>
    <property type="match status" value="1"/>
</dbReference>
<keyword evidence="7" id="KW-1185">Reference proteome</keyword>
<dbReference type="InterPro" id="IPR008902">
    <property type="entry name" value="Rhamnosid_concanavalin"/>
</dbReference>
<evidence type="ECO:0000313" key="6">
    <source>
        <dbReference type="EMBL" id="KAK6500100.1"/>
    </source>
</evidence>
<evidence type="ECO:0000259" key="4">
    <source>
        <dbReference type="Pfam" id="PF08531"/>
    </source>
</evidence>
<reference evidence="6 7" key="1">
    <citation type="submission" date="2023-08" db="EMBL/GenBank/DDBJ databases">
        <authorList>
            <person name="Palmer J.M."/>
        </authorList>
    </citation>
    <scope>NUCLEOTIDE SEQUENCE [LARGE SCALE GENOMIC DNA]</scope>
    <source>
        <strain evidence="6 7">TWF481</strain>
    </source>
</reference>
<feature type="domain" description="Alpha-L-rhamnosidase concanavalin-like" evidence="3">
    <location>
        <begin position="392"/>
        <end position="480"/>
    </location>
</feature>
<dbReference type="Gene3D" id="1.50.10.10">
    <property type="match status" value="1"/>
</dbReference>
<evidence type="ECO:0000259" key="3">
    <source>
        <dbReference type="Pfam" id="PF05592"/>
    </source>
</evidence>
<dbReference type="InterPro" id="IPR008928">
    <property type="entry name" value="6-hairpin_glycosidase_sf"/>
</dbReference>
<feature type="domain" description="Bacterial alpha-L-rhamnosidase N-terminal" evidence="4">
    <location>
        <begin position="206"/>
        <end position="383"/>
    </location>
</feature>
<feature type="domain" description="Alpha-L-rhamnosidase six-hairpin glycosidase" evidence="5">
    <location>
        <begin position="498"/>
        <end position="618"/>
    </location>
</feature>
<comment type="caution">
    <text evidence="6">The sequence shown here is derived from an EMBL/GenBank/DDBJ whole genome shotgun (WGS) entry which is preliminary data.</text>
</comment>
<protein>
    <recommendedName>
        <fullName evidence="2">alpha-L-rhamnosidase</fullName>
        <ecNumber evidence="2">3.2.1.40</ecNumber>
    </recommendedName>
</protein>
<dbReference type="Proteomes" id="UP001370758">
    <property type="component" value="Unassembled WGS sequence"/>
</dbReference>
<dbReference type="GO" id="GO:0005975">
    <property type="term" value="P:carbohydrate metabolic process"/>
    <property type="evidence" value="ECO:0007669"/>
    <property type="project" value="InterPro"/>
</dbReference>
<evidence type="ECO:0000259" key="5">
    <source>
        <dbReference type="Pfam" id="PF17389"/>
    </source>
</evidence>
<evidence type="ECO:0000313" key="7">
    <source>
        <dbReference type="Proteomes" id="UP001370758"/>
    </source>
</evidence>
<dbReference type="Pfam" id="PF05592">
    <property type="entry name" value="Bac_rhamnosid"/>
    <property type="match status" value="1"/>
</dbReference>
<dbReference type="PANTHER" id="PTHR33307">
    <property type="entry name" value="ALPHA-RHAMNOSIDASE (EUROFUNG)"/>
    <property type="match status" value="1"/>
</dbReference>
<dbReference type="InterPro" id="IPR012341">
    <property type="entry name" value="6hp_glycosidase-like_sf"/>
</dbReference>
<dbReference type="EC" id="3.2.1.40" evidence="2"/>
<comment type="catalytic activity">
    <reaction evidence="1">
        <text>Hydrolysis of terminal non-reducing alpha-L-rhamnose residues in alpha-L-rhamnosides.</text>
        <dbReference type="EC" id="3.2.1.40"/>
    </reaction>
</comment>
<dbReference type="InterPro" id="IPR035396">
    <property type="entry name" value="Bac_rhamnosid6H"/>
</dbReference>
<organism evidence="6 7">
    <name type="scientific">Arthrobotrys musiformis</name>
    <dbReference type="NCBI Taxonomy" id="47236"/>
    <lineage>
        <taxon>Eukaryota</taxon>
        <taxon>Fungi</taxon>
        <taxon>Dikarya</taxon>
        <taxon>Ascomycota</taxon>
        <taxon>Pezizomycotina</taxon>
        <taxon>Orbiliomycetes</taxon>
        <taxon>Orbiliales</taxon>
        <taxon>Orbiliaceae</taxon>
        <taxon>Arthrobotrys</taxon>
    </lineage>
</organism>
<dbReference type="PANTHER" id="PTHR33307:SF6">
    <property type="entry name" value="ALPHA-RHAMNOSIDASE (EUROFUNG)-RELATED"/>
    <property type="match status" value="1"/>
</dbReference>
<dbReference type="AlphaFoldDB" id="A0AAV9W1Y7"/>
<sequence>MFRPPPFEIANFRLSHTSNLLGVDNPAPPISWAYSVPLASQSWCQQTYVLNLQTWPHAGASGPSQSATSYIVVGPKTNQTENIPWPEAFPRVQSHKIYELVVAAVFSQCGYSSNHWNFGTPEGSQLSPWSSVMTAGEKLIAGSSSNKIAMARSTLKFEAGIVGGIDAWRNRAPTLAMITTPWDLDNWQTPKSVTVLRNTYYFKSKPRAGRAYATAFGVYKILINGKKVGDSIMEPGWTEYSHRVSYQTYDITNLLQSGKNVFTVYVADGWYRGRLGPNVAGLTSKRGAFGNETGFMAVFDTYGHGGKRESFWTSETNWKCTKTTPIVDSGIYDGEHYDSRINPDNASNQGEYGWKNVKIVANAFTNSKQTLEASISPPIRWTETLSVKSFLKSPDNKTIVDFGQNIAGRLKLKGSAPAGTNITFIHVEVLKPDGTPNTGILRDAKCTDSYIFNGSGIEEWEPDFTFHGFRYVQVDPWIDGLELKAKVYGSDLSKGLKKFQSTNSELNRLVQNIEWSARGNFFGVPTDCPQRDERLGWAGDINLFSPTAVYVFDCQTFLKYWLRGMQDGQEIGGVHRPPIISPNVFNFPFSHSPMAVWEDAIVTLPWTLYQAYGDTSFLS</sequence>
<dbReference type="Pfam" id="PF17389">
    <property type="entry name" value="Bac_rhamnosid6H"/>
    <property type="match status" value="1"/>
</dbReference>
<accession>A0AAV9W1Y7</accession>
<dbReference type="InterPro" id="IPR013737">
    <property type="entry name" value="Bac_rhamnosid_N"/>
</dbReference>
<dbReference type="Gene3D" id="2.60.120.260">
    <property type="entry name" value="Galactose-binding domain-like"/>
    <property type="match status" value="2"/>
</dbReference>